<gene>
    <name evidence="8" type="ORF">SBA1_20057</name>
</gene>
<dbReference type="PRINTS" id="PR01021">
    <property type="entry name" value="OMPADOMAIN"/>
</dbReference>
<dbReference type="Gene3D" id="1.50.10.20">
    <property type="match status" value="1"/>
</dbReference>
<dbReference type="SUPFAM" id="SSF103088">
    <property type="entry name" value="OmpA-like"/>
    <property type="match status" value="1"/>
</dbReference>
<dbReference type="InterPro" id="IPR050330">
    <property type="entry name" value="Bact_OuterMem_StrucFunc"/>
</dbReference>
<dbReference type="SUPFAM" id="SSF48239">
    <property type="entry name" value="Terpenoid cyclases/Protein prenyltransferases"/>
    <property type="match status" value="1"/>
</dbReference>
<organism evidence="8 9">
    <name type="scientific">Candidatus Sulfotelmatobacter kueseliae</name>
    <dbReference type="NCBI Taxonomy" id="2042962"/>
    <lineage>
        <taxon>Bacteria</taxon>
        <taxon>Pseudomonadati</taxon>
        <taxon>Acidobacteriota</taxon>
        <taxon>Terriglobia</taxon>
        <taxon>Terriglobales</taxon>
        <taxon>Candidatus Korobacteraceae</taxon>
        <taxon>Candidatus Sulfotelmatobacter</taxon>
    </lineage>
</organism>
<dbReference type="Gene3D" id="2.60.120.260">
    <property type="entry name" value="Galactose-binding domain-like"/>
    <property type="match status" value="1"/>
</dbReference>
<dbReference type="PANTHER" id="PTHR30329">
    <property type="entry name" value="STATOR ELEMENT OF FLAGELLAR MOTOR COMPLEX"/>
    <property type="match status" value="1"/>
</dbReference>
<evidence type="ECO:0000259" key="7">
    <source>
        <dbReference type="PROSITE" id="PS51123"/>
    </source>
</evidence>
<protein>
    <recommendedName>
        <fullName evidence="7">OmpA-like domain-containing protein</fullName>
    </recommendedName>
</protein>
<dbReference type="InterPro" id="IPR006665">
    <property type="entry name" value="OmpA-like"/>
</dbReference>
<feature type="domain" description="OmpA-like" evidence="7">
    <location>
        <begin position="625"/>
        <end position="739"/>
    </location>
</feature>
<dbReference type="CDD" id="cd07185">
    <property type="entry name" value="OmpA_C-like"/>
    <property type="match status" value="1"/>
</dbReference>
<evidence type="ECO:0000256" key="3">
    <source>
        <dbReference type="ARBA" id="ARBA00023237"/>
    </source>
</evidence>
<dbReference type="CDD" id="cd00688">
    <property type="entry name" value="ISOPREN_C2_like"/>
    <property type="match status" value="1"/>
</dbReference>
<feature type="compositionally biased region" description="Basic and acidic residues" evidence="5">
    <location>
        <begin position="718"/>
        <end position="739"/>
    </location>
</feature>
<evidence type="ECO:0000256" key="2">
    <source>
        <dbReference type="ARBA" id="ARBA00023136"/>
    </source>
</evidence>
<feature type="compositionally biased region" description="Polar residues" evidence="5">
    <location>
        <begin position="87"/>
        <end position="99"/>
    </location>
</feature>
<dbReference type="PROSITE" id="PS51123">
    <property type="entry name" value="OMPA_2"/>
    <property type="match status" value="1"/>
</dbReference>
<feature type="compositionally biased region" description="Low complexity" evidence="5">
    <location>
        <begin position="100"/>
        <end position="114"/>
    </location>
</feature>
<dbReference type="EMBL" id="OMOD01000111">
    <property type="protein sequence ID" value="SPF38357.1"/>
    <property type="molecule type" value="Genomic_DNA"/>
</dbReference>
<keyword evidence="3" id="KW-0998">Cell outer membrane</keyword>
<evidence type="ECO:0000256" key="6">
    <source>
        <dbReference type="SAM" id="Phobius"/>
    </source>
</evidence>
<evidence type="ECO:0000313" key="8">
    <source>
        <dbReference type="EMBL" id="SPF38357.1"/>
    </source>
</evidence>
<dbReference type="InterPro" id="IPR032696">
    <property type="entry name" value="SQ_cyclase_C"/>
</dbReference>
<keyword evidence="6" id="KW-1133">Transmembrane helix</keyword>
<accession>A0A2U3KFM1</accession>
<evidence type="ECO:0000256" key="4">
    <source>
        <dbReference type="PROSITE-ProRule" id="PRU00473"/>
    </source>
</evidence>
<dbReference type="InterPro" id="IPR008930">
    <property type="entry name" value="Terpenoid_cyclase/PrenylTrfase"/>
</dbReference>
<dbReference type="PANTHER" id="PTHR30329:SF21">
    <property type="entry name" value="LIPOPROTEIN YIAD-RELATED"/>
    <property type="match status" value="1"/>
</dbReference>
<comment type="subcellular location">
    <subcellularLocation>
        <location evidence="1">Cell outer membrane</location>
    </subcellularLocation>
</comment>
<name>A0A2U3KFM1_9BACT</name>
<dbReference type="Proteomes" id="UP000238701">
    <property type="component" value="Unassembled WGS sequence"/>
</dbReference>
<keyword evidence="6" id="KW-0812">Transmembrane</keyword>
<dbReference type="InterPro" id="IPR036737">
    <property type="entry name" value="OmpA-like_sf"/>
</dbReference>
<evidence type="ECO:0000313" key="9">
    <source>
        <dbReference type="Proteomes" id="UP000238701"/>
    </source>
</evidence>
<dbReference type="Pfam" id="PF00691">
    <property type="entry name" value="OmpA"/>
    <property type="match status" value="1"/>
</dbReference>
<sequence>MVCPSCGYKNVNESAPFCGGCGSPLAVTAPPRDQSRPSTDQIIKTEPHDARKSPKRIAGIAALVVCLAIAGGGLVVLHRSGLLSRANSTARTNATKTSFTPESAGATSPAPGAPVLASDSPPANPTPETTTANTVRVTPSAVIPSGTNIAASVFGGEIESVTGSYGPGHNGRLLIDSLPEPTWRPEGENPLHPTEPAGDHVKFPQEIVLSFYKRDAALVSAVVLRFPKDVSSRPKDIEIWSSMSSPTENFSPVVKATLDLSTPSETISFSPVQTRFLKLRVLSSTGPEAFEIGEIAVIEGSAAGYVPLIARYPEIERWRSSIRYAAQKGIDWLEPTTIDWQAQNECFGCHVQAQTLMGLSVAQRNHYVVSASCMRNLVEFMRTKQADDGTEKDEGAAGTRATPTQFAAMGYAYFDEVTGVKSDQSLLKHVDWLSRQLGPAGELAPDMEEPPIAQGSLMTTGNTLIAFMQAFAQTGDARYQRAADRSLSFMASADPKTTQDKIFKVLALSRFGTPQQRELVAPLLRQLQSEQNRDGGWGETADMHASNALATGQVLYSFQEAGVSIDAPEFTNGVRYLLKTQQDSGAWPSTNTQSSRNSEFAPTMWAVIGLAGLVEPPMAESLKAELDKYGRVALYINFDFNKATLRPDAKPIIAQVLKLLQDNPDLKLSIEGHTDNVGSHDYNVKLSQTRAAAVVSSLVAAHIAPGRLSSGGSGPDRPIADNDTEKGRAKNRRVELVKM</sequence>
<evidence type="ECO:0000256" key="5">
    <source>
        <dbReference type="SAM" id="MobiDB-lite"/>
    </source>
</evidence>
<dbReference type="GO" id="GO:0009279">
    <property type="term" value="C:cell outer membrane"/>
    <property type="evidence" value="ECO:0007669"/>
    <property type="project" value="UniProtKB-SubCell"/>
</dbReference>
<feature type="region of interest" description="Disordered" evidence="5">
    <location>
        <begin position="706"/>
        <end position="739"/>
    </location>
</feature>
<proteinExistence type="predicted"/>
<keyword evidence="2 4" id="KW-0472">Membrane</keyword>
<feature type="compositionally biased region" description="Low complexity" evidence="5">
    <location>
        <begin position="126"/>
        <end position="139"/>
    </location>
</feature>
<reference evidence="9" key="1">
    <citation type="submission" date="2018-02" db="EMBL/GenBank/DDBJ databases">
        <authorList>
            <person name="Hausmann B."/>
        </authorList>
    </citation>
    <scope>NUCLEOTIDE SEQUENCE [LARGE SCALE GENOMIC DNA]</scope>
    <source>
        <strain evidence="9">Peat soil MAG SbA1</strain>
    </source>
</reference>
<dbReference type="InterPro" id="IPR006664">
    <property type="entry name" value="OMP_bac"/>
</dbReference>
<evidence type="ECO:0000256" key="1">
    <source>
        <dbReference type="ARBA" id="ARBA00004442"/>
    </source>
</evidence>
<dbReference type="Pfam" id="PF13243">
    <property type="entry name" value="SQHop_cyclase_C"/>
    <property type="match status" value="1"/>
</dbReference>
<dbReference type="SUPFAM" id="SSF49785">
    <property type="entry name" value="Galactose-binding domain-like"/>
    <property type="match status" value="1"/>
</dbReference>
<feature type="transmembrane region" description="Helical" evidence="6">
    <location>
        <begin position="57"/>
        <end position="77"/>
    </location>
</feature>
<feature type="region of interest" description="Disordered" evidence="5">
    <location>
        <begin position="87"/>
        <end position="139"/>
    </location>
</feature>
<dbReference type="InterPro" id="IPR008979">
    <property type="entry name" value="Galactose-bd-like_sf"/>
</dbReference>
<dbReference type="AlphaFoldDB" id="A0A2U3KFM1"/>
<dbReference type="Gene3D" id="3.30.1330.60">
    <property type="entry name" value="OmpA-like domain"/>
    <property type="match status" value="1"/>
</dbReference>